<dbReference type="EMBL" id="FOGZ01000029">
    <property type="protein sequence ID" value="SES00978.1"/>
    <property type="molecule type" value="Genomic_DNA"/>
</dbReference>
<dbReference type="STRING" id="64702.SAMN05443377_12911"/>
<accession>A0A1H9TVF0</accession>
<dbReference type="RefSeq" id="WP_091971120.1">
    <property type="nucleotide sequence ID" value="NZ_FOGZ01000029.1"/>
</dbReference>
<dbReference type="Proteomes" id="UP000198815">
    <property type="component" value="Unassembled WGS sequence"/>
</dbReference>
<dbReference type="AlphaFoldDB" id="A0A1H9TVF0"/>
<keyword evidence="2" id="KW-1185">Reference proteome</keyword>
<sequence>MHASKLVSLSAAATAAGLAGWMGIMRFLPQYSGVRAEHVNRWLLLDTVEFTTLVGFASTAHRRPHHSRAWAMSAAVLIGADAVVDVMTSRQGRERRQASLMAGFIEIPSSLGLGAWALLKGRPGPER</sequence>
<protein>
    <submittedName>
        <fullName evidence="1">Uncharacterized protein</fullName>
    </submittedName>
</protein>
<gene>
    <name evidence="1" type="ORF">SAMN05443377_12911</name>
</gene>
<proteinExistence type="predicted"/>
<evidence type="ECO:0000313" key="1">
    <source>
        <dbReference type="EMBL" id="SES00978.1"/>
    </source>
</evidence>
<dbReference type="OrthoDB" id="3737618at2"/>
<organism evidence="1 2">
    <name type="scientific">Propionibacterium cyclohexanicum</name>
    <dbReference type="NCBI Taxonomy" id="64702"/>
    <lineage>
        <taxon>Bacteria</taxon>
        <taxon>Bacillati</taxon>
        <taxon>Actinomycetota</taxon>
        <taxon>Actinomycetes</taxon>
        <taxon>Propionibacteriales</taxon>
        <taxon>Propionibacteriaceae</taxon>
        <taxon>Propionibacterium</taxon>
    </lineage>
</organism>
<name>A0A1H9TVF0_9ACTN</name>
<reference evidence="1 2" key="1">
    <citation type="submission" date="2016-10" db="EMBL/GenBank/DDBJ databases">
        <authorList>
            <person name="de Groot N.N."/>
        </authorList>
    </citation>
    <scope>NUCLEOTIDE SEQUENCE [LARGE SCALE GENOMIC DNA]</scope>
    <source>
        <strain evidence="1 2">DSM 16859</strain>
    </source>
</reference>
<evidence type="ECO:0000313" key="2">
    <source>
        <dbReference type="Proteomes" id="UP000198815"/>
    </source>
</evidence>